<dbReference type="EMBL" id="CP122566">
    <property type="protein sequence ID" value="WGH92590.1"/>
    <property type="molecule type" value="Genomic_DNA"/>
</dbReference>
<proteinExistence type="predicted"/>
<dbReference type="PANTHER" id="PTHR37814">
    <property type="entry name" value="CONSERVED MEMBRANE PROTEIN"/>
    <property type="match status" value="1"/>
</dbReference>
<keyword evidence="2" id="KW-0812">Transmembrane</keyword>
<evidence type="ECO:0000313" key="4">
    <source>
        <dbReference type="Proteomes" id="UP001224674"/>
    </source>
</evidence>
<sequence>MTQRRSSQTPQTSTPGTATTSGPSADFGGGFAWGAWIRNTGAITAVVIGSGFATGQEILQFFAFHGLWGIIGTGIVVCVILGFVAAQLARAGYHQRFARPGQAYEFFAGRWLGLAFEWFALLFMFAVTIIMIAGADSLFVESFGWPPHVMGVIMTVLLVATVLMGLRRTVDIVGNIGPVIAVIAILLGIYGIAHNPSGIADSARFLADVDFEANEYGAVRAGSNWLVAGLLFASYNMLVLVNFVTAVGTESPQRKVAVASGASGGVLFALGAAVAGAGLLANLPQVWDKDIPMLEIAGLIAPWAQIIVAILIIFGVYTTAVPLLWSTVNQFAEDRTPRAVVLTLVFAALAMTFALFFDFRTLVNAIYTIGGWVGLIFMLILVAQTLVVQPIRNRRQKQHAQA</sequence>
<feature type="transmembrane region" description="Helical" evidence="2">
    <location>
        <begin position="256"/>
        <end position="283"/>
    </location>
</feature>
<name>A0AAJ6AM32_9MICC</name>
<feature type="transmembrane region" description="Helical" evidence="2">
    <location>
        <begin position="173"/>
        <end position="193"/>
    </location>
</feature>
<dbReference type="RefSeq" id="WP_279674613.1">
    <property type="nucleotide sequence ID" value="NZ_CP122566.1"/>
</dbReference>
<gene>
    <name evidence="3" type="ORF">QDX21_09825</name>
</gene>
<feature type="transmembrane region" description="Helical" evidence="2">
    <location>
        <begin position="225"/>
        <end position="244"/>
    </location>
</feature>
<accession>A0AAJ6AM32</accession>
<feature type="transmembrane region" description="Helical" evidence="2">
    <location>
        <begin position="365"/>
        <end position="388"/>
    </location>
</feature>
<feature type="region of interest" description="Disordered" evidence="1">
    <location>
        <begin position="1"/>
        <end position="25"/>
    </location>
</feature>
<protein>
    <submittedName>
        <fullName evidence="3">Alanine:cation symporter family protein</fullName>
    </submittedName>
</protein>
<reference evidence="3 4" key="1">
    <citation type="submission" date="2023-03" db="EMBL/GenBank/DDBJ databases">
        <title>Complete genome sequences of several Auritidibacter ignavus strains isolated from ear infections.</title>
        <authorList>
            <person name="Baehr T."/>
            <person name="Baumhoegger A.M."/>
        </authorList>
    </citation>
    <scope>NUCLEOTIDE SEQUENCE [LARGE SCALE GENOMIC DNA]</scope>
    <source>
        <strain evidence="3 4">BABAE-6</strain>
    </source>
</reference>
<keyword evidence="2" id="KW-0472">Membrane</keyword>
<feature type="transmembrane region" description="Helical" evidence="2">
    <location>
        <begin position="67"/>
        <end position="90"/>
    </location>
</feature>
<organism evidence="3 4">
    <name type="scientific">Auritidibacter ignavus</name>
    <dbReference type="NCBI Taxonomy" id="678932"/>
    <lineage>
        <taxon>Bacteria</taxon>
        <taxon>Bacillati</taxon>
        <taxon>Actinomycetota</taxon>
        <taxon>Actinomycetes</taxon>
        <taxon>Micrococcales</taxon>
        <taxon>Micrococcaceae</taxon>
        <taxon>Auritidibacter</taxon>
    </lineage>
</organism>
<feature type="transmembrane region" description="Helical" evidence="2">
    <location>
        <begin position="303"/>
        <end position="327"/>
    </location>
</feature>
<dbReference type="PANTHER" id="PTHR37814:SF1">
    <property type="entry name" value="MEMBRANE PROTEIN"/>
    <property type="match status" value="1"/>
</dbReference>
<evidence type="ECO:0000313" key="3">
    <source>
        <dbReference type="EMBL" id="WGH92590.1"/>
    </source>
</evidence>
<keyword evidence="4" id="KW-1185">Reference proteome</keyword>
<feature type="transmembrane region" description="Helical" evidence="2">
    <location>
        <begin position="111"/>
        <end position="133"/>
    </location>
</feature>
<keyword evidence="2" id="KW-1133">Transmembrane helix</keyword>
<feature type="transmembrane region" description="Helical" evidence="2">
    <location>
        <begin position="145"/>
        <end position="166"/>
    </location>
</feature>
<evidence type="ECO:0000256" key="1">
    <source>
        <dbReference type="SAM" id="MobiDB-lite"/>
    </source>
</evidence>
<dbReference type="InterPro" id="IPR038728">
    <property type="entry name" value="YkvI-like"/>
</dbReference>
<dbReference type="AlphaFoldDB" id="A0AAJ6AM32"/>
<dbReference type="Proteomes" id="UP001224674">
    <property type="component" value="Chromosome"/>
</dbReference>
<evidence type="ECO:0000256" key="2">
    <source>
        <dbReference type="SAM" id="Phobius"/>
    </source>
</evidence>
<feature type="transmembrane region" description="Helical" evidence="2">
    <location>
        <begin position="339"/>
        <end position="359"/>
    </location>
</feature>